<gene>
    <name evidence="1" type="ordered locus">TREPR_2872</name>
</gene>
<dbReference type="RefSeq" id="WP_015707369.1">
    <property type="nucleotide sequence ID" value="NC_015578.1"/>
</dbReference>
<accession>F5YPB8</accession>
<reference evidence="1 2" key="2">
    <citation type="journal article" date="2011" name="ISME J.">
        <title>RNA-seq reveals cooperative metabolic interactions between two termite-gut spirochete species in co-culture.</title>
        <authorList>
            <person name="Rosenthal A.Z."/>
            <person name="Matson E.G."/>
            <person name="Eldar A."/>
            <person name="Leadbetter J.R."/>
        </authorList>
    </citation>
    <scope>NUCLEOTIDE SEQUENCE [LARGE SCALE GENOMIC DNA]</scope>
    <source>
        <strain evidence="2">ATCC BAA-887 / DSM 12427 / ZAS-2</strain>
    </source>
</reference>
<dbReference type="PIRSF" id="PIRSF039032">
    <property type="entry name" value="HigB-2"/>
    <property type="match status" value="1"/>
</dbReference>
<dbReference type="InterPro" id="IPR009387">
    <property type="entry name" value="HigB-2"/>
</dbReference>
<dbReference type="eggNOG" id="COG4737">
    <property type="taxonomic scope" value="Bacteria"/>
</dbReference>
<reference evidence="2" key="1">
    <citation type="submission" date="2009-12" db="EMBL/GenBank/DDBJ databases">
        <title>Complete sequence of Treponema primitia strain ZAS-2.</title>
        <authorList>
            <person name="Tetu S.G."/>
            <person name="Matson E."/>
            <person name="Ren Q."/>
            <person name="Seshadri R."/>
            <person name="Elbourne L."/>
            <person name="Hassan K.A."/>
            <person name="Durkin A."/>
            <person name="Radune D."/>
            <person name="Mohamoud Y."/>
            <person name="Shay R."/>
            <person name="Jin S."/>
            <person name="Zhang X."/>
            <person name="Lucey K."/>
            <person name="Ballor N.R."/>
            <person name="Ottesen E."/>
            <person name="Rosenthal R."/>
            <person name="Allen A."/>
            <person name="Leadbetter J.R."/>
            <person name="Paulsen I.T."/>
        </authorList>
    </citation>
    <scope>NUCLEOTIDE SEQUENCE [LARGE SCALE GENOMIC DNA]</scope>
    <source>
        <strain evidence="2">ATCC BAA-887 / DSM 12427 / ZAS-2</strain>
    </source>
</reference>
<dbReference type="KEGG" id="tpi:TREPR_2872"/>
<proteinExistence type="predicted"/>
<evidence type="ECO:0000313" key="2">
    <source>
        <dbReference type="Proteomes" id="UP000009223"/>
    </source>
</evidence>
<dbReference type="EMBL" id="CP001843">
    <property type="protein sequence ID" value="AEF86842.1"/>
    <property type="molecule type" value="Genomic_DNA"/>
</dbReference>
<dbReference type="AlphaFoldDB" id="F5YPB8"/>
<protein>
    <recommendedName>
        <fullName evidence="3">Toxin-antitoxin system, toxin component, RelE family</fullName>
    </recommendedName>
</protein>
<keyword evidence="2" id="KW-1185">Reference proteome</keyword>
<name>F5YPB8_TREPZ</name>
<evidence type="ECO:0000313" key="1">
    <source>
        <dbReference type="EMBL" id="AEF86842.1"/>
    </source>
</evidence>
<dbReference type="HOGENOM" id="CLU_110687_1_1_12"/>
<dbReference type="OrthoDB" id="378683at2"/>
<dbReference type="Proteomes" id="UP000009223">
    <property type="component" value="Chromosome"/>
</dbReference>
<dbReference type="Pfam" id="PF06296">
    <property type="entry name" value="RelE"/>
    <property type="match status" value="1"/>
</dbReference>
<dbReference type="STRING" id="545694.TREPR_2872"/>
<sequence>MFVYAKKFDREWNALGLTAEDLRKLEDALLEHPTLGRMMEGTGGLRKVRWNLEGGGKSGGVRVLYIDMPTAQIICMIDLFPKNEKDNLTKDEKNKIKKVVKLIVEELGNEQTI</sequence>
<organism evidence="1 2">
    <name type="scientific">Treponema primitia (strain ATCC BAA-887 / DSM 12427 / ZAS-2)</name>
    <dbReference type="NCBI Taxonomy" id="545694"/>
    <lineage>
        <taxon>Bacteria</taxon>
        <taxon>Pseudomonadati</taxon>
        <taxon>Spirochaetota</taxon>
        <taxon>Spirochaetia</taxon>
        <taxon>Spirochaetales</taxon>
        <taxon>Treponemataceae</taxon>
        <taxon>Treponema</taxon>
    </lineage>
</organism>
<evidence type="ECO:0008006" key="3">
    <source>
        <dbReference type="Google" id="ProtNLM"/>
    </source>
</evidence>